<protein>
    <submittedName>
        <fullName evidence="2">Beta-lactamase</fullName>
    </submittedName>
</protein>
<sequence length="328" mass="36183">MTLNVLLRQGQVAFLALGLIGFGMAAVQAEEASLDRPIEKVLEPIQLTDRVHYFYGSLENRTPTNLGFTNNTGFVVTDEGVVLIDSGPSYQVAQRMEKAIAGVTDKPITHVISVGSQDHRWLGNGYFHEQGAELVALQRTASTQADRGEGQIASLANSVGEEAMEGTQPVPAPNPIDADEYTLTVGGVDFELIYAGDAHFPGDIMVHLPGEDVVFTGDIVYTERMLGIHPFSNPVEKLEAFRHLESIDPDIVVPGHGRATDMAEARQDTGDYLELLVREVTAGIEDWESLGEVVDRLADLEQFKHLRHYDDWHRPNVNRTYLFIEGNM</sequence>
<dbReference type="RefSeq" id="WP_047251292.1">
    <property type="nucleotide sequence ID" value="NZ_CP011367.1"/>
</dbReference>
<dbReference type="PATRIC" id="fig|106634.4.peg.1629"/>
<reference evidence="2 3" key="1">
    <citation type="submission" date="2015-04" db="EMBL/GenBank/DDBJ databases">
        <title>Complete Sequence for the Genome of the Thioalkalivibrio versutus D301.</title>
        <authorList>
            <person name="Mu T."/>
            <person name="Zhou J."/>
            <person name="Xu X."/>
        </authorList>
    </citation>
    <scope>NUCLEOTIDE SEQUENCE [LARGE SCALE GENOMIC DNA]</scope>
    <source>
        <strain evidence="2 3">D301</strain>
    </source>
</reference>
<name>A0A0G3G264_9GAMM</name>
<evidence type="ECO:0000313" key="2">
    <source>
        <dbReference type="EMBL" id="AKJ95303.1"/>
    </source>
</evidence>
<dbReference type="SMART" id="SM00849">
    <property type="entry name" value="Lactamase_B"/>
    <property type="match status" value="1"/>
</dbReference>
<dbReference type="OrthoDB" id="420651at2"/>
<dbReference type="Proteomes" id="UP000064201">
    <property type="component" value="Chromosome"/>
</dbReference>
<evidence type="ECO:0000259" key="1">
    <source>
        <dbReference type="SMART" id="SM00849"/>
    </source>
</evidence>
<dbReference type="InterPro" id="IPR001279">
    <property type="entry name" value="Metallo-B-lactamas"/>
</dbReference>
<dbReference type="KEGG" id="tvr:TVD_07990"/>
<dbReference type="InterPro" id="IPR050855">
    <property type="entry name" value="NDM-1-like"/>
</dbReference>
<organism evidence="2 3">
    <name type="scientific">Thioalkalivibrio versutus</name>
    <dbReference type="NCBI Taxonomy" id="106634"/>
    <lineage>
        <taxon>Bacteria</taxon>
        <taxon>Pseudomonadati</taxon>
        <taxon>Pseudomonadota</taxon>
        <taxon>Gammaproteobacteria</taxon>
        <taxon>Chromatiales</taxon>
        <taxon>Ectothiorhodospiraceae</taxon>
        <taxon>Thioalkalivibrio</taxon>
    </lineage>
</organism>
<proteinExistence type="predicted"/>
<gene>
    <name evidence="2" type="ORF">TVD_07990</name>
</gene>
<dbReference type="AlphaFoldDB" id="A0A0G3G264"/>
<dbReference type="SUPFAM" id="SSF56281">
    <property type="entry name" value="Metallo-hydrolase/oxidoreductase"/>
    <property type="match status" value="1"/>
</dbReference>
<dbReference type="STRING" id="106634.TVD_07990"/>
<dbReference type="EMBL" id="CP011367">
    <property type="protein sequence ID" value="AKJ95303.1"/>
    <property type="molecule type" value="Genomic_DNA"/>
</dbReference>
<keyword evidence="3" id="KW-1185">Reference proteome</keyword>
<dbReference type="PANTHER" id="PTHR42951">
    <property type="entry name" value="METALLO-BETA-LACTAMASE DOMAIN-CONTAINING"/>
    <property type="match status" value="1"/>
</dbReference>
<dbReference type="InterPro" id="IPR036866">
    <property type="entry name" value="RibonucZ/Hydroxyglut_hydro"/>
</dbReference>
<accession>A0A0G3G264</accession>
<dbReference type="CDD" id="cd16282">
    <property type="entry name" value="metallo-hydrolase-like_MBL-fold"/>
    <property type="match status" value="1"/>
</dbReference>
<evidence type="ECO:0000313" key="3">
    <source>
        <dbReference type="Proteomes" id="UP000064201"/>
    </source>
</evidence>
<dbReference type="Pfam" id="PF00753">
    <property type="entry name" value="Lactamase_B"/>
    <property type="match status" value="1"/>
</dbReference>
<dbReference type="Gene3D" id="3.60.15.10">
    <property type="entry name" value="Ribonuclease Z/Hydroxyacylglutathione hydrolase-like"/>
    <property type="match status" value="1"/>
</dbReference>
<feature type="domain" description="Metallo-beta-lactamase" evidence="1">
    <location>
        <begin position="69"/>
        <end position="256"/>
    </location>
</feature>